<reference evidence="1 2" key="2">
    <citation type="journal article" date="2013" name="PLoS ONE">
        <title>INDIGO - INtegrated Data Warehouse of MIcrobial GenOmes with Examples from the Red Sea Extremophiles.</title>
        <authorList>
            <person name="Alam I."/>
            <person name="Antunes A."/>
            <person name="Kamau A.A."/>
            <person name="Ba Alawi W."/>
            <person name="Kalkatawi M."/>
            <person name="Stingl U."/>
            <person name="Bajic V.B."/>
        </authorList>
    </citation>
    <scope>NUCLEOTIDE SEQUENCE [LARGE SCALE GENOMIC DNA]</scope>
    <source>
        <strain evidence="1 2">E1L3A</strain>
    </source>
</reference>
<dbReference type="STRING" id="1033802.SSPSH_000924"/>
<keyword evidence="2" id="KW-1185">Reference proteome</keyword>
<evidence type="ECO:0000313" key="2">
    <source>
        <dbReference type="Proteomes" id="UP000006242"/>
    </source>
</evidence>
<gene>
    <name evidence="1" type="ORF">SSPSH_000924</name>
</gene>
<proteinExistence type="predicted"/>
<dbReference type="OrthoDB" id="114489at2"/>
<reference evidence="1 2" key="1">
    <citation type="journal article" date="2011" name="J. Bacteriol.">
        <title>Genome sequence of Salinisphaera shabanensis, a gammaproteobacterium from the harsh, variable environment of the brine-seawater interface of the Shaban Deep in the Red Sea.</title>
        <authorList>
            <person name="Antunes A."/>
            <person name="Alam I."/>
            <person name="Bajic V.B."/>
            <person name="Stingl U."/>
        </authorList>
    </citation>
    <scope>NUCLEOTIDE SEQUENCE [LARGE SCALE GENOMIC DNA]</scope>
    <source>
        <strain evidence="1 2">E1L3A</strain>
    </source>
</reference>
<accession>U2EQM8</accession>
<evidence type="ECO:0000313" key="1">
    <source>
        <dbReference type="EMBL" id="ERJ20060.1"/>
    </source>
</evidence>
<name>U2EQM8_9GAMM</name>
<evidence type="ECO:0008006" key="3">
    <source>
        <dbReference type="Google" id="ProtNLM"/>
    </source>
</evidence>
<organism evidence="1 2">
    <name type="scientific">Salinisphaera shabanensis E1L3A</name>
    <dbReference type="NCBI Taxonomy" id="1033802"/>
    <lineage>
        <taxon>Bacteria</taxon>
        <taxon>Pseudomonadati</taxon>
        <taxon>Pseudomonadota</taxon>
        <taxon>Gammaproteobacteria</taxon>
        <taxon>Salinisphaerales</taxon>
        <taxon>Salinisphaeraceae</taxon>
        <taxon>Salinisphaera</taxon>
    </lineage>
</organism>
<sequence>MHPNRRILEETVLHLGPLADDMVFLGGCATNLLITDPAAADVRQTFDVDVITEVAGYLEYHSLGEKLRVQGFREDPGDGETAVICRWRRGPLILDVMPTDEQVLGFGNQWYAPAAHAAMPYALTPDRTIRLIAPAHFLATKLEAFDGRGEGDFLASHDIEDIVSVLDGRSTLPTEVATADLSLRRYLAERFYALLETPDFIAATAGHLPPDSTNQERVALVIQRMRDLVEAGNA</sequence>
<dbReference type="RefSeq" id="WP_006913912.1">
    <property type="nucleotide sequence ID" value="NZ_AFNV02000005.1"/>
</dbReference>
<dbReference type="eggNOG" id="COG4849">
    <property type="taxonomic scope" value="Bacteria"/>
</dbReference>
<protein>
    <recommendedName>
        <fullName evidence="3">Nucleotidyl transferase AbiEii/AbiGii toxin family protein</fullName>
    </recommendedName>
</protein>
<dbReference type="EMBL" id="AFNV02000005">
    <property type="protein sequence ID" value="ERJ20060.1"/>
    <property type="molecule type" value="Genomic_DNA"/>
</dbReference>
<dbReference type="AlphaFoldDB" id="U2EQM8"/>
<comment type="caution">
    <text evidence="1">The sequence shown here is derived from an EMBL/GenBank/DDBJ whole genome shotgun (WGS) entry which is preliminary data.</text>
</comment>
<dbReference type="Proteomes" id="UP000006242">
    <property type="component" value="Unassembled WGS sequence"/>
</dbReference>